<protein>
    <submittedName>
        <fullName evidence="2">Uncharacterized protein</fullName>
    </submittedName>
</protein>
<dbReference type="AlphaFoldDB" id="A0A8A3P8H0"/>
<proteinExistence type="predicted"/>
<name>A0A8A3P8H0_9HELO</name>
<organism evidence="2 3">
    <name type="scientific">Monilinia vaccinii-corymbosi</name>
    <dbReference type="NCBI Taxonomy" id="61207"/>
    <lineage>
        <taxon>Eukaryota</taxon>
        <taxon>Fungi</taxon>
        <taxon>Dikarya</taxon>
        <taxon>Ascomycota</taxon>
        <taxon>Pezizomycotina</taxon>
        <taxon>Leotiomycetes</taxon>
        <taxon>Helotiales</taxon>
        <taxon>Sclerotiniaceae</taxon>
        <taxon>Monilinia</taxon>
    </lineage>
</organism>
<feature type="non-terminal residue" evidence="2">
    <location>
        <position position="126"/>
    </location>
</feature>
<dbReference type="EMBL" id="CP063405">
    <property type="protein sequence ID" value="QSZ29549.1"/>
    <property type="molecule type" value="Genomic_DNA"/>
</dbReference>
<gene>
    <name evidence="2" type="ORF">DSL72_004064</name>
</gene>
<feature type="region of interest" description="Disordered" evidence="1">
    <location>
        <begin position="96"/>
        <end position="126"/>
    </location>
</feature>
<accession>A0A8A3P8H0</accession>
<dbReference type="OrthoDB" id="3558481at2759"/>
<sequence length="126" mass="14189">SRLFDGSPEYFKEGLIALLENHDRHTRNQEQLEELAAIEQKIIGGKSDMTTLLNRIMKSLLSGFNFQLPKLPTGVDVIMKVLLRVTHVRVEVWDADDQDQDQERRSQSPEDAAQENAGVAMQGGRG</sequence>
<reference evidence="2" key="1">
    <citation type="submission" date="2020-10" db="EMBL/GenBank/DDBJ databases">
        <title>Genome Sequence of Monilinia vaccinii-corymbosi Sheds Light on Mummy Berry Disease Infection of Blueberry and Mating Type.</title>
        <authorList>
            <person name="Yow A.G."/>
            <person name="Zhang Y."/>
            <person name="Bansal K."/>
            <person name="Eacker S.M."/>
            <person name="Sullivan S."/>
            <person name="Liachko I."/>
            <person name="Cubeta M.A."/>
            <person name="Rollins J.A."/>
            <person name="Ashrafi H."/>
        </authorList>
    </citation>
    <scope>NUCLEOTIDE SEQUENCE</scope>
    <source>
        <strain evidence="2">RL-1</strain>
    </source>
</reference>
<dbReference type="Proteomes" id="UP000672032">
    <property type="component" value="Chromosome 1"/>
</dbReference>
<evidence type="ECO:0000313" key="2">
    <source>
        <dbReference type="EMBL" id="QSZ29549.1"/>
    </source>
</evidence>
<keyword evidence="3" id="KW-1185">Reference proteome</keyword>
<evidence type="ECO:0000313" key="3">
    <source>
        <dbReference type="Proteomes" id="UP000672032"/>
    </source>
</evidence>
<evidence type="ECO:0000256" key="1">
    <source>
        <dbReference type="SAM" id="MobiDB-lite"/>
    </source>
</evidence>